<dbReference type="Proteomes" id="UP000230956">
    <property type="component" value="Unassembled WGS sequence"/>
</dbReference>
<feature type="compositionally biased region" description="Low complexity" evidence="3">
    <location>
        <begin position="415"/>
        <end position="449"/>
    </location>
</feature>
<reference evidence="7" key="1">
    <citation type="submission" date="2017-09" db="EMBL/GenBank/DDBJ databases">
        <title>Depth-based differentiation of microbial function through sediment-hosted aquifers and enrichment of novel symbionts in the deep terrestrial subsurface.</title>
        <authorList>
            <person name="Probst A.J."/>
            <person name="Ladd B."/>
            <person name="Jarett J.K."/>
            <person name="Geller-Mcgrath D.E."/>
            <person name="Sieber C.M.K."/>
            <person name="Emerson J.B."/>
            <person name="Anantharaman K."/>
            <person name="Thomas B.C."/>
            <person name="Malmstrom R."/>
            <person name="Stieglmeier M."/>
            <person name="Klingl A."/>
            <person name="Woyke T."/>
            <person name="Ryan C.M."/>
            <person name="Banfield J.F."/>
        </authorList>
    </citation>
    <scope>NUCLEOTIDE SEQUENCE [LARGE SCALE GENOMIC DNA]</scope>
</reference>
<evidence type="ECO:0000256" key="2">
    <source>
        <dbReference type="ARBA" id="ARBA00023054"/>
    </source>
</evidence>
<dbReference type="InterPro" id="IPR058627">
    <property type="entry name" value="MdtA-like_C"/>
</dbReference>
<evidence type="ECO:0000256" key="3">
    <source>
        <dbReference type="SAM" id="MobiDB-lite"/>
    </source>
</evidence>
<sequence>MSITDTMRARKKVIIAFGLLVLLIVIVWTVVARGQNDQPQYQTAKVERGLIISSINASGQIATSDVPITTQATGIVKTIYVKDGDTVKAGDKILKIQLDRDGRLAKAKAWSSYLSARNAVDVAVANQLAAKKDAGSAGTDVNNADQSKLASLQNIQQAQSALTAAQSAWNKAQDSSASEADKQQKLYSLEAAQTALALAQQKYNDNGSSNSTANNENKLTLQRDLQQAQSALSAAQNAYNLAAESTSTSSSELNQKFYALQATQTALALAQQKYDDADLSNSTNQQQSNLSLQKDLQQAQAALVAAQNAWNEAQDPSVSDADKQQKLYNLEAAQTALTLAQQKYNSADDTIAQASLSGPLARQKIKSSSSALLKAKADLNSALESYQDTLGTVVAPTDGKISDLMVTVGMAISGSSSSGSSGTNASSGSSASSQGQSSSSSTGGSSSGSQTIAHISISNNPMATVNLSEIDISKVKVDQKATLTLDAFSGKTFTGKVLGINRAGTVSSGVTNYPVSIMFDMLDESILPNMAVNASIIAATKDNVLLIPLGAMKTSQNGQSTVQILKSGQAQTIVVETGLSSDSQLEVLSGLSEGQDVITGSTTPAAQTSGGSSSSPFSGGSPLGGGSMRAGGGFGGGR</sequence>
<dbReference type="InterPro" id="IPR050465">
    <property type="entry name" value="UPF0194_transport"/>
</dbReference>
<accession>A0A2M7T824</accession>
<name>A0A2M7T824_9ACTN</name>
<dbReference type="Pfam" id="PF25990">
    <property type="entry name" value="Beta-barrel_YknX"/>
    <property type="match status" value="1"/>
</dbReference>
<dbReference type="PANTHER" id="PTHR32347">
    <property type="entry name" value="EFFLUX SYSTEM COMPONENT YKNX-RELATED"/>
    <property type="match status" value="1"/>
</dbReference>
<feature type="compositionally biased region" description="Gly residues" evidence="3">
    <location>
        <begin position="621"/>
        <end position="638"/>
    </location>
</feature>
<dbReference type="Pfam" id="PF25967">
    <property type="entry name" value="RND-MFP_C"/>
    <property type="match status" value="1"/>
</dbReference>
<feature type="region of interest" description="Disordered" evidence="3">
    <location>
        <begin position="415"/>
        <end position="452"/>
    </location>
</feature>
<dbReference type="EMBL" id="PFNG01000132">
    <property type="protein sequence ID" value="PIZ39051.1"/>
    <property type="molecule type" value="Genomic_DNA"/>
</dbReference>
<feature type="compositionally biased region" description="Low complexity" evidence="3">
    <location>
        <begin position="600"/>
        <end position="620"/>
    </location>
</feature>
<dbReference type="GO" id="GO:0030313">
    <property type="term" value="C:cell envelope"/>
    <property type="evidence" value="ECO:0007669"/>
    <property type="project" value="UniProtKB-SubCell"/>
</dbReference>
<organism evidence="6 7">
    <name type="scientific">Candidatus Aquicultor secundus</name>
    <dbReference type="NCBI Taxonomy" id="1973895"/>
    <lineage>
        <taxon>Bacteria</taxon>
        <taxon>Bacillati</taxon>
        <taxon>Actinomycetota</taxon>
        <taxon>Candidatus Aquicultoria</taxon>
        <taxon>Candidatus Aquicultorales</taxon>
        <taxon>Candidatus Aquicultoraceae</taxon>
        <taxon>Candidatus Aquicultor</taxon>
    </lineage>
</organism>
<keyword evidence="2" id="KW-0175">Coiled coil</keyword>
<dbReference type="Gene3D" id="2.40.50.100">
    <property type="match status" value="1"/>
</dbReference>
<comment type="subcellular location">
    <subcellularLocation>
        <location evidence="1">Cell envelope</location>
    </subcellularLocation>
</comment>
<gene>
    <name evidence="6" type="ORF">COY37_05585</name>
</gene>
<dbReference type="PANTHER" id="PTHR32347:SF14">
    <property type="entry name" value="EFFLUX SYSTEM COMPONENT YKNX-RELATED"/>
    <property type="match status" value="1"/>
</dbReference>
<dbReference type="RefSeq" id="WP_286678181.1">
    <property type="nucleotide sequence ID" value="NZ_MNXI01000065.1"/>
</dbReference>
<comment type="caution">
    <text evidence="6">The sequence shown here is derived from an EMBL/GenBank/DDBJ whole genome shotgun (WGS) entry which is preliminary data.</text>
</comment>
<evidence type="ECO:0000313" key="7">
    <source>
        <dbReference type="Proteomes" id="UP000230956"/>
    </source>
</evidence>
<dbReference type="Gene3D" id="2.40.420.20">
    <property type="match status" value="1"/>
</dbReference>
<evidence type="ECO:0000259" key="4">
    <source>
        <dbReference type="Pfam" id="PF25967"/>
    </source>
</evidence>
<evidence type="ECO:0000259" key="5">
    <source>
        <dbReference type="Pfam" id="PF25990"/>
    </source>
</evidence>
<feature type="domain" description="Multidrug resistance protein MdtA-like C-terminal permuted SH3" evidence="4">
    <location>
        <begin position="543"/>
        <end position="600"/>
    </location>
</feature>
<feature type="domain" description="YknX-like beta-barrel" evidence="5">
    <location>
        <begin position="464"/>
        <end position="532"/>
    </location>
</feature>
<evidence type="ECO:0000256" key="1">
    <source>
        <dbReference type="ARBA" id="ARBA00004196"/>
    </source>
</evidence>
<feature type="region of interest" description="Disordered" evidence="3">
    <location>
        <begin position="596"/>
        <end position="638"/>
    </location>
</feature>
<evidence type="ECO:0000313" key="6">
    <source>
        <dbReference type="EMBL" id="PIZ39051.1"/>
    </source>
</evidence>
<dbReference type="InterPro" id="IPR058636">
    <property type="entry name" value="Beta-barrel_YknX"/>
</dbReference>
<proteinExistence type="predicted"/>
<dbReference type="Gene3D" id="2.40.30.170">
    <property type="match status" value="1"/>
</dbReference>
<dbReference type="AlphaFoldDB" id="A0A2M7T824"/>
<protein>
    <submittedName>
        <fullName evidence="6">Uncharacterized protein</fullName>
    </submittedName>
</protein>